<dbReference type="Proteomes" id="UP001152747">
    <property type="component" value="Unassembled WGS sequence"/>
</dbReference>
<comment type="function">
    <text evidence="2 13">This enzyme scavenges exogenous and endogenous cytidine and 2'-deoxycytidine for UMP synthesis.</text>
</comment>
<dbReference type="GO" id="GO:0055086">
    <property type="term" value="P:nucleobase-containing small molecule metabolic process"/>
    <property type="evidence" value="ECO:0007669"/>
    <property type="project" value="UniProtKB-ARBA"/>
</dbReference>
<feature type="domain" description="CMP/dCMP-type deaminase" evidence="14">
    <location>
        <begin position="8"/>
        <end position="134"/>
    </location>
</feature>
<keyword evidence="6 13" id="KW-0378">Hydrolase</keyword>
<evidence type="ECO:0000256" key="13">
    <source>
        <dbReference type="RuleBase" id="RU364006"/>
    </source>
</evidence>
<evidence type="ECO:0000256" key="3">
    <source>
        <dbReference type="ARBA" id="ARBA00006576"/>
    </source>
</evidence>
<comment type="similarity">
    <text evidence="3 13">Belongs to the cytidine and deoxycytidylate deaminase family.</text>
</comment>
<feature type="binding site" evidence="12">
    <location>
        <position position="96"/>
    </location>
    <ligand>
        <name>Zn(2+)</name>
        <dbReference type="ChEBI" id="CHEBI:29105"/>
        <note>catalytic</note>
    </ligand>
</feature>
<organism evidence="15 16">
    <name type="scientific">Caenorhabditis angaria</name>
    <dbReference type="NCBI Taxonomy" id="860376"/>
    <lineage>
        <taxon>Eukaryota</taxon>
        <taxon>Metazoa</taxon>
        <taxon>Ecdysozoa</taxon>
        <taxon>Nematoda</taxon>
        <taxon>Chromadorea</taxon>
        <taxon>Rhabditida</taxon>
        <taxon>Rhabditina</taxon>
        <taxon>Rhabditomorpha</taxon>
        <taxon>Rhabditoidea</taxon>
        <taxon>Rhabditidae</taxon>
        <taxon>Peloderinae</taxon>
        <taxon>Caenorhabditis</taxon>
    </lineage>
</organism>
<dbReference type="InterPro" id="IPR002125">
    <property type="entry name" value="CMP_dCMP_dom"/>
</dbReference>
<evidence type="ECO:0000259" key="14">
    <source>
        <dbReference type="PROSITE" id="PS51747"/>
    </source>
</evidence>
<comment type="catalytic activity">
    <reaction evidence="13">
        <text>2'-deoxycytidine + H2O + H(+) = 2'-deoxyuridine + NH4(+)</text>
        <dbReference type="Rhea" id="RHEA:13433"/>
        <dbReference type="ChEBI" id="CHEBI:15377"/>
        <dbReference type="ChEBI" id="CHEBI:15378"/>
        <dbReference type="ChEBI" id="CHEBI:15698"/>
        <dbReference type="ChEBI" id="CHEBI:16450"/>
        <dbReference type="ChEBI" id="CHEBI:28938"/>
        <dbReference type="EC" id="3.5.4.5"/>
    </reaction>
</comment>
<evidence type="ECO:0000256" key="6">
    <source>
        <dbReference type="ARBA" id="ARBA00022801"/>
    </source>
</evidence>
<evidence type="ECO:0000256" key="1">
    <source>
        <dbReference type="ARBA" id="ARBA00001947"/>
    </source>
</evidence>
<dbReference type="Pfam" id="PF00383">
    <property type="entry name" value="dCMP_cyt_deam_1"/>
    <property type="match status" value="1"/>
</dbReference>
<evidence type="ECO:0000313" key="16">
    <source>
        <dbReference type="Proteomes" id="UP001152747"/>
    </source>
</evidence>
<dbReference type="NCBIfam" id="NF004064">
    <property type="entry name" value="PRK05578.1"/>
    <property type="match status" value="1"/>
</dbReference>
<evidence type="ECO:0000256" key="2">
    <source>
        <dbReference type="ARBA" id="ARBA00003949"/>
    </source>
</evidence>
<comment type="catalytic activity">
    <reaction evidence="9 13">
        <text>cytidine + H2O + H(+) = uridine + NH4(+)</text>
        <dbReference type="Rhea" id="RHEA:16069"/>
        <dbReference type="ChEBI" id="CHEBI:15377"/>
        <dbReference type="ChEBI" id="CHEBI:15378"/>
        <dbReference type="ChEBI" id="CHEBI:16704"/>
        <dbReference type="ChEBI" id="CHEBI:17562"/>
        <dbReference type="ChEBI" id="CHEBI:28938"/>
        <dbReference type="EC" id="3.5.4.5"/>
    </reaction>
</comment>
<evidence type="ECO:0000256" key="5">
    <source>
        <dbReference type="ARBA" id="ARBA00022723"/>
    </source>
</evidence>
<dbReference type="GO" id="GO:0042802">
    <property type="term" value="F:identical protein binding"/>
    <property type="evidence" value="ECO:0007669"/>
    <property type="project" value="UniProtKB-ARBA"/>
</dbReference>
<dbReference type="Gene3D" id="3.40.140.10">
    <property type="entry name" value="Cytidine Deaminase, domain 2"/>
    <property type="match status" value="1"/>
</dbReference>
<gene>
    <name evidence="15" type="ORF">CAMP_LOCUS11458</name>
</gene>
<dbReference type="InterPro" id="IPR016192">
    <property type="entry name" value="APOBEC/CMP_deaminase_Zn-bd"/>
</dbReference>
<feature type="active site" description="Proton donor" evidence="10">
    <location>
        <position position="62"/>
    </location>
</feature>
<keyword evidence="16" id="KW-1185">Reference proteome</keyword>
<sequence length="158" mass="17172">MESVPQDFSDLELVYLARNAMKKAYCPYSKFPVGAVVFTECGQLIEGCNVENASYGGTICAERSAICSAVSQGYTKFKAIAIVTELTEPASPCGLCRQFLVEFGNYKVVIGTASNSKLLITTTMDLLPNAFTPHSLAVFEQEKSEEKIAEEKPAELAH</sequence>
<feature type="binding site" evidence="12">
    <location>
        <position position="60"/>
    </location>
    <ligand>
        <name>Zn(2+)</name>
        <dbReference type="ChEBI" id="CHEBI:29105"/>
        <note>catalytic</note>
    </ligand>
</feature>
<evidence type="ECO:0000256" key="11">
    <source>
        <dbReference type="PIRSR" id="PIRSR606262-2"/>
    </source>
</evidence>
<dbReference type="SUPFAM" id="SSF53927">
    <property type="entry name" value="Cytidine deaminase-like"/>
    <property type="match status" value="1"/>
</dbReference>
<dbReference type="CDD" id="cd01283">
    <property type="entry name" value="cytidine_deaminase"/>
    <property type="match status" value="1"/>
</dbReference>
<name>A0A9P1IPJ5_9PELO</name>
<keyword evidence="7 12" id="KW-0862">Zinc</keyword>
<evidence type="ECO:0000256" key="9">
    <source>
        <dbReference type="ARBA" id="ARBA00049558"/>
    </source>
</evidence>
<comment type="caution">
    <text evidence="15">The sequence shown here is derived from an EMBL/GenBank/DDBJ whole genome shotgun (WGS) entry which is preliminary data.</text>
</comment>
<feature type="binding site" evidence="12">
    <location>
        <position position="93"/>
    </location>
    <ligand>
        <name>Zn(2+)</name>
        <dbReference type="ChEBI" id="CHEBI:29105"/>
        <note>catalytic</note>
    </ligand>
</feature>
<accession>A0A9P1IPJ5</accession>
<dbReference type="AlphaFoldDB" id="A0A9P1IPJ5"/>
<dbReference type="InterPro" id="IPR006262">
    <property type="entry name" value="Cyt_deam_tetra"/>
</dbReference>
<evidence type="ECO:0000256" key="12">
    <source>
        <dbReference type="PIRSR" id="PIRSR606262-3"/>
    </source>
</evidence>
<evidence type="ECO:0000313" key="15">
    <source>
        <dbReference type="EMBL" id="CAI5448821.1"/>
    </source>
</evidence>
<feature type="binding site" evidence="11">
    <location>
        <begin position="49"/>
        <end position="55"/>
    </location>
    <ligand>
        <name>substrate</name>
    </ligand>
</feature>
<dbReference type="PROSITE" id="PS51747">
    <property type="entry name" value="CYT_DCMP_DEAMINASES_2"/>
    <property type="match status" value="1"/>
</dbReference>
<reference evidence="15" key="1">
    <citation type="submission" date="2022-11" db="EMBL/GenBank/DDBJ databases">
        <authorList>
            <person name="Kikuchi T."/>
        </authorList>
    </citation>
    <scope>NUCLEOTIDE SEQUENCE</scope>
    <source>
        <strain evidence="15">PS1010</strain>
    </source>
</reference>
<proteinExistence type="inferred from homology"/>
<evidence type="ECO:0000256" key="4">
    <source>
        <dbReference type="ARBA" id="ARBA00012783"/>
    </source>
</evidence>
<dbReference type="PROSITE" id="PS00903">
    <property type="entry name" value="CYT_DCMP_DEAMINASES_1"/>
    <property type="match status" value="1"/>
</dbReference>
<evidence type="ECO:0000256" key="10">
    <source>
        <dbReference type="PIRSR" id="PIRSR606262-1"/>
    </source>
</evidence>
<dbReference type="GO" id="GO:0008270">
    <property type="term" value="F:zinc ion binding"/>
    <property type="evidence" value="ECO:0007669"/>
    <property type="project" value="UniProtKB-UniRule"/>
</dbReference>
<dbReference type="EC" id="3.5.4.5" evidence="4 13"/>
<dbReference type="NCBIfam" id="TIGR01354">
    <property type="entry name" value="cyt_deam_tetra"/>
    <property type="match status" value="1"/>
</dbReference>
<dbReference type="GO" id="GO:0005829">
    <property type="term" value="C:cytosol"/>
    <property type="evidence" value="ECO:0007669"/>
    <property type="project" value="TreeGrafter"/>
</dbReference>
<dbReference type="EMBL" id="CANHGI010000004">
    <property type="protein sequence ID" value="CAI5448821.1"/>
    <property type="molecule type" value="Genomic_DNA"/>
</dbReference>
<dbReference type="InterPro" id="IPR050202">
    <property type="entry name" value="Cyt/Deoxycyt_deaminase"/>
</dbReference>
<dbReference type="FunFam" id="3.40.140.10:FF:000008">
    <property type="entry name" value="Cytidine deaminase"/>
    <property type="match status" value="1"/>
</dbReference>
<dbReference type="PANTHER" id="PTHR11644">
    <property type="entry name" value="CYTIDINE DEAMINASE"/>
    <property type="match status" value="1"/>
</dbReference>
<protein>
    <recommendedName>
        <fullName evidence="4 13">Cytidine deaminase</fullName>
        <ecNumber evidence="4 13">3.5.4.5</ecNumber>
    </recommendedName>
    <alternativeName>
        <fullName evidence="8 13">Cytidine aminohydrolase</fullName>
    </alternativeName>
</protein>
<dbReference type="GO" id="GO:0004126">
    <property type="term" value="F:cytidine deaminase activity"/>
    <property type="evidence" value="ECO:0007669"/>
    <property type="project" value="UniProtKB-UniRule"/>
</dbReference>
<keyword evidence="5 12" id="KW-0479">Metal-binding</keyword>
<evidence type="ECO:0000256" key="8">
    <source>
        <dbReference type="ARBA" id="ARBA00032005"/>
    </source>
</evidence>
<dbReference type="InterPro" id="IPR016193">
    <property type="entry name" value="Cytidine_deaminase-like"/>
</dbReference>
<dbReference type="GO" id="GO:0072527">
    <property type="term" value="P:pyrimidine-containing compound metabolic process"/>
    <property type="evidence" value="ECO:0007669"/>
    <property type="project" value="UniProtKB-ARBA"/>
</dbReference>
<dbReference type="OrthoDB" id="414540at2759"/>
<dbReference type="PANTHER" id="PTHR11644:SF2">
    <property type="entry name" value="CYTIDINE DEAMINASE"/>
    <property type="match status" value="1"/>
</dbReference>
<comment type="cofactor">
    <cofactor evidence="1 12 13">
        <name>Zn(2+)</name>
        <dbReference type="ChEBI" id="CHEBI:29105"/>
    </cofactor>
</comment>
<evidence type="ECO:0000256" key="7">
    <source>
        <dbReference type="ARBA" id="ARBA00022833"/>
    </source>
</evidence>